<evidence type="ECO:0000313" key="8">
    <source>
        <dbReference type="Proteomes" id="UP000618094"/>
    </source>
</evidence>
<comment type="cofactor">
    <cofactor evidence="1">
        <name>FAD</name>
        <dbReference type="ChEBI" id="CHEBI:57692"/>
    </cofactor>
</comment>
<keyword evidence="5" id="KW-0560">Oxidoreductase</keyword>
<keyword evidence="4" id="KW-0274">FAD</keyword>
<dbReference type="SUPFAM" id="SSF55103">
    <property type="entry name" value="FAD-linked oxidases, C-terminal domain"/>
    <property type="match status" value="1"/>
</dbReference>
<dbReference type="InterPro" id="IPR051914">
    <property type="entry name" value="FAD-linked_OxidoTrans_Type4"/>
</dbReference>
<dbReference type="AlphaFoldDB" id="A0A8H9KHW1"/>
<reference evidence="7" key="1">
    <citation type="submission" date="2020-07" db="EMBL/GenBank/DDBJ databases">
        <title>Draft genome sequence of Lactobacillus helveticus strain H-8.</title>
        <authorList>
            <person name="Endo A."/>
            <person name="Maeno S."/>
            <person name="Kido Y."/>
        </authorList>
    </citation>
    <scope>NUCLEOTIDE SEQUENCE</scope>
    <source>
        <strain evidence="7">H-8</strain>
    </source>
</reference>
<dbReference type="InterPro" id="IPR016171">
    <property type="entry name" value="Vanillyl_alc_oxidase_C-sub2"/>
</dbReference>
<evidence type="ECO:0000256" key="2">
    <source>
        <dbReference type="ARBA" id="ARBA00008000"/>
    </source>
</evidence>
<dbReference type="EMBL" id="BLYO01000152">
    <property type="protein sequence ID" value="GFO98989.1"/>
    <property type="molecule type" value="Genomic_DNA"/>
</dbReference>
<comment type="similarity">
    <text evidence="2">Belongs to the FAD-binding oxidoreductase/transferase type 4 family.</text>
</comment>
<dbReference type="Pfam" id="PF02913">
    <property type="entry name" value="FAD-oxidase_C"/>
    <property type="match status" value="1"/>
</dbReference>
<dbReference type="Proteomes" id="UP000618094">
    <property type="component" value="Unassembled WGS sequence"/>
</dbReference>
<evidence type="ECO:0000256" key="5">
    <source>
        <dbReference type="ARBA" id="ARBA00023002"/>
    </source>
</evidence>
<dbReference type="PANTHER" id="PTHR42934">
    <property type="entry name" value="GLYCOLATE OXIDASE SUBUNIT GLCD"/>
    <property type="match status" value="1"/>
</dbReference>
<evidence type="ECO:0000256" key="4">
    <source>
        <dbReference type="ARBA" id="ARBA00022827"/>
    </source>
</evidence>
<dbReference type="Gene3D" id="1.10.45.10">
    <property type="entry name" value="Vanillyl-alcohol Oxidase, Chain A, domain 4"/>
    <property type="match status" value="1"/>
</dbReference>
<dbReference type="InterPro" id="IPR004113">
    <property type="entry name" value="FAD-bd_oxidored_4_C"/>
</dbReference>
<evidence type="ECO:0000256" key="1">
    <source>
        <dbReference type="ARBA" id="ARBA00001974"/>
    </source>
</evidence>
<evidence type="ECO:0000256" key="3">
    <source>
        <dbReference type="ARBA" id="ARBA00022630"/>
    </source>
</evidence>
<dbReference type="GO" id="GO:0016491">
    <property type="term" value="F:oxidoreductase activity"/>
    <property type="evidence" value="ECO:0007669"/>
    <property type="project" value="UniProtKB-KW"/>
</dbReference>
<name>A0A8H9KHW1_LACHE</name>
<dbReference type="GO" id="GO:0050660">
    <property type="term" value="F:flavin adenine dinucleotide binding"/>
    <property type="evidence" value="ECO:0007669"/>
    <property type="project" value="InterPro"/>
</dbReference>
<accession>A0A8H9KHW1</accession>
<evidence type="ECO:0000313" key="7">
    <source>
        <dbReference type="EMBL" id="GFO98989.1"/>
    </source>
</evidence>
<dbReference type="InterPro" id="IPR016164">
    <property type="entry name" value="FAD-linked_Oxase-like_C"/>
</dbReference>
<organism evidence="7 8">
    <name type="scientific">Lactobacillus helveticus</name>
    <name type="common">Lactobacillus suntoryeus</name>
    <dbReference type="NCBI Taxonomy" id="1587"/>
    <lineage>
        <taxon>Bacteria</taxon>
        <taxon>Bacillati</taxon>
        <taxon>Bacillota</taxon>
        <taxon>Bacilli</taxon>
        <taxon>Lactobacillales</taxon>
        <taxon>Lactobacillaceae</taxon>
        <taxon>Lactobacillus</taxon>
    </lineage>
</organism>
<dbReference type="FunFam" id="3.30.70.2740:FF:000001">
    <property type="entry name" value="D-lactate dehydrogenase mitochondrial"/>
    <property type="match status" value="1"/>
</dbReference>
<sequence>MDEVDICVPINHIPDVLHRVDELEKETGMRIPNFGHAGDGNLHIYLCSDNMSDAEYKEKSDKVITELYKTAKALDGNMSGEHGIGYARKDWFEWYYGEDYTNLLRKIKKVFDPNSV</sequence>
<proteinExistence type="inferred from homology"/>
<feature type="domain" description="FAD-binding oxidoreductase/transferase type 4 C-terminal" evidence="6">
    <location>
        <begin position="4"/>
        <end position="115"/>
    </location>
</feature>
<gene>
    <name evidence="7" type="ORF">LHEH8_07450</name>
</gene>
<dbReference type="PANTHER" id="PTHR42934:SF2">
    <property type="entry name" value="GLYCOLATE OXIDASE SUBUNIT GLCD"/>
    <property type="match status" value="1"/>
</dbReference>
<comment type="caution">
    <text evidence="7">The sequence shown here is derived from an EMBL/GenBank/DDBJ whole genome shotgun (WGS) entry which is preliminary data.</text>
</comment>
<protein>
    <recommendedName>
        <fullName evidence="6">FAD-binding oxidoreductase/transferase type 4 C-terminal domain-containing protein</fullName>
    </recommendedName>
</protein>
<dbReference type="Gene3D" id="3.30.70.2740">
    <property type="match status" value="1"/>
</dbReference>
<keyword evidence="3" id="KW-0285">Flavoprotein</keyword>
<evidence type="ECO:0000259" key="6">
    <source>
        <dbReference type="Pfam" id="PF02913"/>
    </source>
</evidence>